<dbReference type="Pfam" id="PF22551">
    <property type="entry name" value="TY-Chap1"/>
    <property type="match status" value="1"/>
</dbReference>
<name>A0A4R7J8B6_9ACTN</name>
<gene>
    <name evidence="2" type="ORF">CLV29_0299</name>
</gene>
<proteinExistence type="predicted"/>
<dbReference type="EMBL" id="SOAW01000001">
    <property type="protein sequence ID" value="TDT32713.1"/>
    <property type="molecule type" value="Genomic_DNA"/>
</dbReference>
<sequence length="315" mass="34926">MSANENDRPAVGNSDERPAADQWASFRRELGCHLMIMQELGDRLRLDLGSPLSPMVEVEVVDCEQQLMITVRGLPATCTTSALADLRTRGWGHQVNGSDWVLRAGPDSDRESVAAEIVAVLTWQLSVPVPGLLTCRGSGDSARALPIGDLRMTESGDDGEVSISCPPMLGIDGPISGLPALQPADRDELFWMVHLLLEEMLGRVPDLNGEHDFVLHHLGQRVSIQVDRETFGVCVQARVAHEIPAPRRAALELSVLNRDHRWIRWILRDDTVWQEFNLLAQPFVPKHLGVLLDLFLQTMTSTRDDLVYRIGARVG</sequence>
<comment type="caution">
    <text evidence="2">The sequence shown here is derived from an EMBL/GenBank/DDBJ whole genome shotgun (WGS) entry which is preliminary data.</text>
</comment>
<protein>
    <recommendedName>
        <fullName evidence="1">TY-Chap central domain-containing protein</fullName>
    </recommendedName>
</protein>
<organism evidence="2 3">
    <name type="scientific">Naumannella halotolerans</name>
    <dbReference type="NCBI Taxonomy" id="993414"/>
    <lineage>
        <taxon>Bacteria</taxon>
        <taxon>Bacillati</taxon>
        <taxon>Actinomycetota</taxon>
        <taxon>Actinomycetes</taxon>
        <taxon>Propionibacteriales</taxon>
        <taxon>Propionibacteriaceae</taxon>
        <taxon>Naumannella</taxon>
    </lineage>
</organism>
<dbReference type="RefSeq" id="WP_133753320.1">
    <property type="nucleotide sequence ID" value="NZ_CP171129.1"/>
</dbReference>
<dbReference type="OrthoDB" id="4772408at2"/>
<evidence type="ECO:0000313" key="2">
    <source>
        <dbReference type="EMBL" id="TDT32713.1"/>
    </source>
</evidence>
<keyword evidence="3" id="KW-1185">Reference proteome</keyword>
<dbReference type="InterPro" id="IPR054343">
    <property type="entry name" value="TY-Chap_M"/>
</dbReference>
<reference evidence="2 3" key="1">
    <citation type="submission" date="2019-03" db="EMBL/GenBank/DDBJ databases">
        <title>Genomic Encyclopedia of Archaeal and Bacterial Type Strains, Phase II (KMG-II): from individual species to whole genera.</title>
        <authorList>
            <person name="Goeker M."/>
        </authorList>
    </citation>
    <scope>NUCLEOTIDE SEQUENCE [LARGE SCALE GENOMIC DNA]</scope>
    <source>
        <strain evidence="2 3">DSM 24323</strain>
    </source>
</reference>
<dbReference type="Proteomes" id="UP000295371">
    <property type="component" value="Unassembled WGS sequence"/>
</dbReference>
<evidence type="ECO:0000313" key="3">
    <source>
        <dbReference type="Proteomes" id="UP000295371"/>
    </source>
</evidence>
<evidence type="ECO:0000259" key="1">
    <source>
        <dbReference type="Pfam" id="PF22551"/>
    </source>
</evidence>
<accession>A0A4R7J8B6</accession>
<feature type="domain" description="TY-Chap central" evidence="1">
    <location>
        <begin position="188"/>
        <end position="311"/>
    </location>
</feature>
<dbReference type="AlphaFoldDB" id="A0A4R7J8B6"/>